<dbReference type="FunFam" id="1.10.3080.10:FF:000018">
    <property type="entry name" value="Chloride transporter, ClC family"/>
    <property type="match status" value="1"/>
</dbReference>
<keyword evidence="4 11" id="KW-1133">Transmembrane helix</keyword>
<feature type="transmembrane region" description="Helical" evidence="11">
    <location>
        <begin position="76"/>
        <end position="98"/>
    </location>
</feature>
<dbReference type="InterPro" id="IPR050368">
    <property type="entry name" value="ClC-type_chloride_channel"/>
</dbReference>
<evidence type="ECO:0000256" key="1">
    <source>
        <dbReference type="ARBA" id="ARBA00004141"/>
    </source>
</evidence>
<dbReference type="Pfam" id="PF00571">
    <property type="entry name" value="CBS"/>
    <property type="match status" value="2"/>
</dbReference>
<dbReference type="InterPro" id="IPR046342">
    <property type="entry name" value="CBS_dom_sf"/>
</dbReference>
<dbReference type="SUPFAM" id="SSF81340">
    <property type="entry name" value="Clc chloride channel"/>
    <property type="match status" value="1"/>
</dbReference>
<feature type="domain" description="CBS" evidence="12">
    <location>
        <begin position="474"/>
        <end position="530"/>
    </location>
</feature>
<evidence type="ECO:0000313" key="13">
    <source>
        <dbReference type="EMBL" id="MBX8631370.1"/>
    </source>
</evidence>
<feature type="domain" description="CBS" evidence="12">
    <location>
        <begin position="533"/>
        <end position="591"/>
    </location>
</feature>
<comment type="caution">
    <text evidence="13">The sequence shown here is derived from an EMBL/GenBank/DDBJ whole genome shotgun (WGS) entry which is preliminary data.</text>
</comment>
<feature type="transmembrane region" description="Helical" evidence="11">
    <location>
        <begin position="20"/>
        <end position="41"/>
    </location>
</feature>
<accession>A0A8J7YMJ5</accession>
<dbReference type="Proteomes" id="UP000716004">
    <property type="component" value="Unassembled WGS sequence"/>
</dbReference>
<dbReference type="PROSITE" id="PS51371">
    <property type="entry name" value="CBS"/>
    <property type="match status" value="2"/>
</dbReference>
<dbReference type="InterPro" id="IPR014743">
    <property type="entry name" value="Cl-channel_core"/>
</dbReference>
<proteinExistence type="predicted"/>
<comment type="subcellular location">
    <subcellularLocation>
        <location evidence="1">Membrane</location>
        <topology evidence="1">Multi-pass membrane protein</topology>
    </subcellularLocation>
</comment>
<gene>
    <name evidence="13" type="ORF">J9259_02445</name>
</gene>
<dbReference type="Gene3D" id="3.10.580.10">
    <property type="entry name" value="CBS-domain"/>
    <property type="match status" value="1"/>
</dbReference>
<organism evidence="13 14">
    <name type="scientific">Candidatus Sysuiplasma superficiale</name>
    <dbReference type="NCBI Taxonomy" id="2823368"/>
    <lineage>
        <taxon>Archaea</taxon>
        <taxon>Methanobacteriati</taxon>
        <taxon>Thermoplasmatota</taxon>
        <taxon>Thermoplasmata</taxon>
        <taxon>Candidatus Sysuiplasmatales</taxon>
        <taxon>Candidatus Sysuiplasmataceae</taxon>
        <taxon>Candidatus Sysuiplasma</taxon>
    </lineage>
</organism>
<dbReference type="SUPFAM" id="SSF54631">
    <property type="entry name" value="CBS-domain pair"/>
    <property type="match status" value="1"/>
</dbReference>
<sequence length="603" mass="64732">MGILEGIQIHVLSGYVKKWFFIGILIGIIAGTGSLVLYFSIQLATTFILHGITGFSPPEPISEGGSAFYHFKPYRYWLIPVSTGLGGLISGLIVYSFAPEAEGHGTDAAIEAFHFRKGVIRRRVPLIKLVASAITIGSGGSAGREGPVAQVAAGFGSFVSDAFRLNEHDRRIAVASGIGAGIGSIFMAPFGGALLSTEVLYRRDFEVEALIPSIISSVTGYAIFGYFFSYQPLFALPSTSVVAFLHPQSLLLYALVGIIAGVVGIIYVSTFYGIKKIFDTKVRLPKHFRPAVGGVLMGLIAIAFPEVMGLGYGWVQLILLNNLSLLPLWILIALIFAKIFATSLTIGSGGSGGVFAPGIVIGTLVGAVIAVTFHDYLYSLFPYLTVTEIAIVGMISFFGGVSKAPISIIIMGTEMTGGYALFLPLMLATTIAYFISGTKYSIYRAQVTDRAHSPAHAAEYEKPLMDFISVKDAMNPSISTIDGDMSAPDARRLLVELKSSGAVVKREGRPEGYISFADINDAAGKGLLKVRDLEQTKISVIESDRSAHDAFNMLTEKKVSMLAVLDRKRNEIIGVVGLSEIARAYNEKIKSVAEKTPEDSEEF</sequence>
<feature type="transmembrane region" description="Helical" evidence="11">
    <location>
        <begin position="354"/>
        <end position="374"/>
    </location>
</feature>
<feature type="transmembrane region" description="Helical" evidence="11">
    <location>
        <begin position="419"/>
        <end position="436"/>
    </location>
</feature>
<dbReference type="Pfam" id="PF00654">
    <property type="entry name" value="Voltage_CLC"/>
    <property type="match status" value="1"/>
</dbReference>
<dbReference type="InterPro" id="IPR001807">
    <property type="entry name" value="ClC"/>
</dbReference>
<dbReference type="CDD" id="cd00400">
    <property type="entry name" value="Voltage_gated_ClC"/>
    <property type="match status" value="1"/>
</dbReference>
<keyword evidence="6 11" id="KW-0472">Membrane</keyword>
<evidence type="ECO:0000256" key="6">
    <source>
        <dbReference type="ARBA" id="ARBA00023136"/>
    </source>
</evidence>
<protein>
    <submittedName>
        <fullName evidence="13">Chloride channel protein</fullName>
    </submittedName>
</protein>
<feature type="transmembrane region" description="Helical" evidence="11">
    <location>
        <begin position="207"/>
        <end position="230"/>
    </location>
</feature>
<dbReference type="PANTHER" id="PTHR43427">
    <property type="entry name" value="CHLORIDE CHANNEL PROTEIN CLC-E"/>
    <property type="match status" value="1"/>
</dbReference>
<evidence type="ECO:0000256" key="4">
    <source>
        <dbReference type="ARBA" id="ARBA00022989"/>
    </source>
</evidence>
<keyword evidence="3 11" id="KW-0812">Transmembrane</keyword>
<keyword evidence="8" id="KW-0868">Chloride</keyword>
<evidence type="ECO:0000256" key="10">
    <source>
        <dbReference type="PROSITE-ProRule" id="PRU00703"/>
    </source>
</evidence>
<keyword evidence="7" id="KW-0869">Chloride channel</keyword>
<dbReference type="EMBL" id="JAGVSJ010000003">
    <property type="protein sequence ID" value="MBX8631370.1"/>
    <property type="molecule type" value="Genomic_DNA"/>
</dbReference>
<evidence type="ECO:0000256" key="11">
    <source>
        <dbReference type="SAM" id="Phobius"/>
    </source>
</evidence>
<keyword evidence="10" id="KW-0129">CBS domain</keyword>
<dbReference type="Gene3D" id="1.10.3080.10">
    <property type="entry name" value="Clc chloride channel"/>
    <property type="match status" value="1"/>
</dbReference>
<dbReference type="AlphaFoldDB" id="A0A8J7YMJ5"/>
<evidence type="ECO:0000256" key="8">
    <source>
        <dbReference type="ARBA" id="ARBA00023214"/>
    </source>
</evidence>
<dbReference type="PANTHER" id="PTHR43427:SF6">
    <property type="entry name" value="CHLORIDE CHANNEL PROTEIN CLC-E"/>
    <property type="match status" value="1"/>
</dbReference>
<feature type="transmembrane region" description="Helical" evidence="11">
    <location>
        <begin position="172"/>
        <end position="195"/>
    </location>
</feature>
<dbReference type="InterPro" id="IPR000644">
    <property type="entry name" value="CBS_dom"/>
</dbReference>
<evidence type="ECO:0000256" key="2">
    <source>
        <dbReference type="ARBA" id="ARBA00022448"/>
    </source>
</evidence>
<reference evidence="13" key="1">
    <citation type="submission" date="2021-04" db="EMBL/GenBank/DDBJ databases">
        <title>Genomic insights into ecological role and evolution of a novel Thermoplasmata order Candidatus Sysuiplasmatales.</title>
        <authorList>
            <person name="Yuan Y."/>
        </authorList>
    </citation>
    <scope>NUCLEOTIDE SEQUENCE</scope>
    <source>
        <strain evidence="13">YP2-bin.285</strain>
    </source>
</reference>
<dbReference type="GO" id="GO:0034707">
    <property type="term" value="C:chloride channel complex"/>
    <property type="evidence" value="ECO:0007669"/>
    <property type="project" value="UniProtKB-KW"/>
</dbReference>
<dbReference type="GO" id="GO:0005254">
    <property type="term" value="F:chloride channel activity"/>
    <property type="evidence" value="ECO:0007669"/>
    <property type="project" value="UniProtKB-KW"/>
</dbReference>
<evidence type="ECO:0000256" key="9">
    <source>
        <dbReference type="ARBA" id="ARBA00023303"/>
    </source>
</evidence>
<evidence type="ECO:0000313" key="14">
    <source>
        <dbReference type="Proteomes" id="UP000716004"/>
    </source>
</evidence>
<dbReference type="PRINTS" id="PR00762">
    <property type="entry name" value="CLCHANNEL"/>
</dbReference>
<keyword evidence="2" id="KW-0813">Transport</keyword>
<keyword evidence="9" id="KW-0407">Ion channel</keyword>
<keyword evidence="5" id="KW-0406">Ion transport</keyword>
<dbReference type="CDD" id="cd02205">
    <property type="entry name" value="CBS_pair_SF"/>
    <property type="match status" value="1"/>
</dbReference>
<feature type="transmembrane region" description="Helical" evidence="11">
    <location>
        <begin position="326"/>
        <end position="347"/>
    </location>
</feature>
<evidence type="ECO:0000256" key="7">
    <source>
        <dbReference type="ARBA" id="ARBA00023173"/>
    </source>
</evidence>
<evidence type="ECO:0000256" key="3">
    <source>
        <dbReference type="ARBA" id="ARBA00022692"/>
    </source>
</evidence>
<name>A0A8J7YMJ5_9ARCH</name>
<evidence type="ECO:0000259" key="12">
    <source>
        <dbReference type="PROSITE" id="PS51371"/>
    </source>
</evidence>
<feature type="transmembrane region" description="Helical" evidence="11">
    <location>
        <begin position="250"/>
        <end position="274"/>
    </location>
</feature>
<evidence type="ECO:0000256" key="5">
    <source>
        <dbReference type="ARBA" id="ARBA00023065"/>
    </source>
</evidence>
<feature type="transmembrane region" description="Helical" evidence="11">
    <location>
        <begin position="295"/>
        <end position="314"/>
    </location>
</feature>